<dbReference type="EMBL" id="NHON01000053">
    <property type="protein sequence ID" value="OWJ64624.1"/>
    <property type="molecule type" value="Genomic_DNA"/>
</dbReference>
<evidence type="ECO:0000313" key="1">
    <source>
        <dbReference type="EMBL" id="OWJ64624.1"/>
    </source>
</evidence>
<proteinExistence type="predicted"/>
<keyword evidence="2" id="KW-1185">Reference proteome</keyword>
<reference evidence="2" key="1">
    <citation type="submission" date="2017-05" db="EMBL/GenBank/DDBJ databases">
        <authorList>
            <person name="Macchi M."/>
            <person name="Festa S."/>
            <person name="Coppotelli B.M."/>
            <person name="Morelli I.S."/>
        </authorList>
    </citation>
    <scope>NUCLEOTIDE SEQUENCE [LARGE SCALE GENOMIC DNA]</scope>
    <source>
        <strain evidence="2">I</strain>
    </source>
</reference>
<name>A0A211ZHG5_9PROT</name>
<dbReference type="Proteomes" id="UP000196655">
    <property type="component" value="Unassembled WGS sequence"/>
</dbReference>
<accession>A0A211ZHG5</accession>
<comment type="caution">
    <text evidence="1">The sequence shown here is derived from an EMBL/GenBank/DDBJ whole genome shotgun (WGS) entry which is preliminary data.</text>
</comment>
<gene>
    <name evidence="1" type="ORF">BWR60_23680</name>
</gene>
<sequence length="67" mass="7891">MTTSHDHIRELQAELRHCRLTRRERTAAETELAQAIAHQAELDCAFDELFDTRPRRRRTAVDRHPPS</sequence>
<protein>
    <submittedName>
        <fullName evidence="1">Uncharacterized protein</fullName>
    </submittedName>
</protein>
<evidence type="ECO:0000313" key="2">
    <source>
        <dbReference type="Proteomes" id="UP000196655"/>
    </source>
</evidence>
<dbReference type="AlphaFoldDB" id="A0A211ZHG5"/>
<dbReference type="RefSeq" id="WP_088153563.1">
    <property type="nucleotide sequence ID" value="NZ_NHON01000053.1"/>
</dbReference>
<organism evidence="1 2">
    <name type="scientific">Inquilinus limosus</name>
    <dbReference type="NCBI Taxonomy" id="171674"/>
    <lineage>
        <taxon>Bacteria</taxon>
        <taxon>Pseudomonadati</taxon>
        <taxon>Pseudomonadota</taxon>
        <taxon>Alphaproteobacteria</taxon>
        <taxon>Rhodospirillales</taxon>
        <taxon>Rhodospirillaceae</taxon>
        <taxon>Inquilinus</taxon>
    </lineage>
</organism>